<dbReference type="AlphaFoldDB" id="A0A1G2RE81"/>
<proteinExistence type="predicted"/>
<dbReference type="CDD" id="cd02440">
    <property type="entry name" value="AdoMet_MTases"/>
    <property type="match status" value="1"/>
</dbReference>
<dbReference type="Proteomes" id="UP000177078">
    <property type="component" value="Unassembled WGS sequence"/>
</dbReference>
<keyword evidence="1" id="KW-1133">Transmembrane helix</keyword>
<organism evidence="3 4">
    <name type="scientific">Candidatus Wildermuthbacteria bacterium RIFCSPHIGHO2_12_FULL_40_12</name>
    <dbReference type="NCBI Taxonomy" id="1802457"/>
    <lineage>
        <taxon>Bacteria</taxon>
        <taxon>Candidatus Wildermuthiibacteriota</taxon>
    </lineage>
</organism>
<evidence type="ECO:0000259" key="2">
    <source>
        <dbReference type="Pfam" id="PF08241"/>
    </source>
</evidence>
<feature type="domain" description="Methyltransferase type 11" evidence="2">
    <location>
        <begin position="64"/>
        <end position="142"/>
    </location>
</feature>
<dbReference type="GO" id="GO:0008757">
    <property type="term" value="F:S-adenosylmethionine-dependent methyltransferase activity"/>
    <property type="evidence" value="ECO:0007669"/>
    <property type="project" value="InterPro"/>
</dbReference>
<evidence type="ECO:0000313" key="4">
    <source>
        <dbReference type="Proteomes" id="UP000177078"/>
    </source>
</evidence>
<keyword evidence="1" id="KW-0472">Membrane</keyword>
<dbReference type="EMBL" id="MHUC01000010">
    <property type="protein sequence ID" value="OHA71155.1"/>
    <property type="molecule type" value="Genomic_DNA"/>
</dbReference>
<dbReference type="Gene3D" id="3.40.50.150">
    <property type="entry name" value="Vaccinia Virus protein VP39"/>
    <property type="match status" value="1"/>
</dbReference>
<feature type="non-terminal residue" evidence="3">
    <location>
        <position position="214"/>
    </location>
</feature>
<reference evidence="3 4" key="1">
    <citation type="journal article" date="2016" name="Nat. Commun.">
        <title>Thousands of microbial genomes shed light on interconnected biogeochemical processes in an aquifer system.</title>
        <authorList>
            <person name="Anantharaman K."/>
            <person name="Brown C.T."/>
            <person name="Hug L.A."/>
            <person name="Sharon I."/>
            <person name="Castelle C.J."/>
            <person name="Probst A.J."/>
            <person name="Thomas B.C."/>
            <person name="Singh A."/>
            <person name="Wilkins M.J."/>
            <person name="Karaoz U."/>
            <person name="Brodie E.L."/>
            <person name="Williams K.H."/>
            <person name="Hubbard S.S."/>
            <person name="Banfield J.F."/>
        </authorList>
    </citation>
    <scope>NUCLEOTIDE SEQUENCE [LARGE SCALE GENOMIC DNA]</scope>
</reference>
<name>A0A1G2RE81_9BACT</name>
<accession>A0A1G2RE81</accession>
<protein>
    <recommendedName>
        <fullName evidence="2">Methyltransferase type 11 domain-containing protein</fullName>
    </recommendedName>
</protein>
<dbReference type="SUPFAM" id="SSF53335">
    <property type="entry name" value="S-adenosyl-L-methionine-dependent methyltransferases"/>
    <property type="match status" value="1"/>
</dbReference>
<dbReference type="InterPro" id="IPR029063">
    <property type="entry name" value="SAM-dependent_MTases_sf"/>
</dbReference>
<sequence length="214" mass="25088">MERGKKFIKLGLLLYMHLVDLFMLKQFLRKNKFFRRIVYGAGNNRAIDIVDKIQDFLDKNGSILDIGSGTCNVCEVLSRKGYKVTPLDIQNLSFIDNVEPVIYDGKTIPFNEDKFDTSLILCVLHHTLDPERILREAKRVSRNIIVIEDIYDSWFQKCITLFFDSLFTLEFIGHPHSNKNDKHWRETFAKLGLKIIDVKYGRSFLVFKHATYYL</sequence>
<gene>
    <name evidence="3" type="ORF">A3F15_00835</name>
</gene>
<comment type="caution">
    <text evidence="3">The sequence shown here is derived from an EMBL/GenBank/DDBJ whole genome shotgun (WGS) entry which is preliminary data.</text>
</comment>
<evidence type="ECO:0000313" key="3">
    <source>
        <dbReference type="EMBL" id="OHA71155.1"/>
    </source>
</evidence>
<evidence type="ECO:0000256" key="1">
    <source>
        <dbReference type="SAM" id="Phobius"/>
    </source>
</evidence>
<feature type="transmembrane region" description="Helical" evidence="1">
    <location>
        <begin position="7"/>
        <end position="28"/>
    </location>
</feature>
<dbReference type="Pfam" id="PF08241">
    <property type="entry name" value="Methyltransf_11"/>
    <property type="match status" value="1"/>
</dbReference>
<dbReference type="STRING" id="1802457.A3F15_00835"/>
<keyword evidence="1" id="KW-0812">Transmembrane</keyword>
<dbReference type="InterPro" id="IPR013216">
    <property type="entry name" value="Methyltransf_11"/>
</dbReference>